<dbReference type="Proteomes" id="UP001314263">
    <property type="component" value="Unassembled WGS sequence"/>
</dbReference>
<feature type="compositionally biased region" description="Low complexity" evidence="1">
    <location>
        <begin position="200"/>
        <end position="229"/>
    </location>
</feature>
<feature type="region of interest" description="Disordered" evidence="1">
    <location>
        <begin position="602"/>
        <end position="624"/>
    </location>
</feature>
<feature type="compositionally biased region" description="Low complexity" evidence="1">
    <location>
        <begin position="364"/>
        <end position="386"/>
    </location>
</feature>
<sequence length="1058" mass="108382">MAGPEDADGAQASEAQPAAARAEAAAADAEATAMETDDLAQPRAEQISAPGSEKPAAKAEAPAEDAAEPEGDPGSAPSARGRGRKARGGGRALRKTPSRTRGQIKKPKGEQPDTDPEEDGATEQEGAKLQTRRSTRAVKKVKTFAEEFISSETPTASPGNGSVEPEAPEPKQEGEPAAPPAVSQDSDSEPLLAGIQTKVAQAGAGAAEAAGEPLAEAARSPRSPAAQRAKVQHAEQPAAAGKAGSEADGAAAQPQGEEVETPKSPPGKRKKPHDAEHPGKASSGKGKGKAGTPKEAPKTFQRKRAKSVGAAATREGEAAGHGVRSREGTPAPPDHLAEKPAGAERPAAEAAAAAPAADPGHILGPKAAQEASAAAADRAAAAQKPEAPGKKAPKAAAAAAAARKPEARAGAEPAQDGAGPSQQAKQPPMQQRQGMPSKTGAPTELERVTEGLQRAQEAHDRLLPELKKLDSQVRGYVQHLSKMQLTVPQLRETGIGKRVKRFSRWNDLRVKTSGQPQDSVGEVAEALVNSWHAVAGISRPKQAVQKPGAAAHPASHPPQAGGEDAKHKISQVASQQAPQAAAAKASAVKSEEPKVVAIGVKQEEPAPVQRPQAPKAEANGGTGSAVRDKALRILLQALSPDEALSREEAARQLEAALYTSCSNGKATGQHGQPAEPGVTYMRRLKVLWSWLDGSSPHRSPELKRLYTAGKLAAPDLATMDAQRVRELTDPPAEPSATPHPGSQQELDNTPAVPGSAEAPYADGPARHVSDMEIDHPSIGHDDLAPAAPGQGIPASALPSQELLAKLQAFSEGAMQPAQPHTSHLQGFEEQPPQQTVREIVRGHEAAMAACRAGQASTEQLHSVLAAMRLLERSVGVAPRTQPAAQQPAALLPPAEAQLQLLPFAQAALAALAGGQARNFGTAPLHSALPPQLTTAVQLGGADGAAVQPPPPPASGPPGNAPSAAAHSAEQPMANGDAQAHEQGSAPDLAATLPQPSPQTPVLAVRIAKPTEPHASVAGNNVFAGMQTGPEACEGSHTDSQPGPKLDFSQTAKASELLQ</sequence>
<feature type="region of interest" description="Disordered" evidence="1">
    <location>
        <begin position="1013"/>
        <end position="1058"/>
    </location>
</feature>
<gene>
    <name evidence="3" type="ORF">CVIRNUC_009848</name>
</gene>
<feature type="compositionally biased region" description="Acidic residues" evidence="1">
    <location>
        <begin position="62"/>
        <end position="71"/>
    </location>
</feature>
<feature type="compositionally biased region" description="Low complexity" evidence="1">
    <location>
        <begin position="570"/>
        <end position="588"/>
    </location>
</feature>
<feature type="compositionally biased region" description="Low complexity" evidence="1">
    <location>
        <begin position="48"/>
        <end position="60"/>
    </location>
</feature>
<feature type="compositionally biased region" description="Polar residues" evidence="1">
    <location>
        <begin position="150"/>
        <end position="160"/>
    </location>
</feature>
<keyword evidence="4" id="KW-1185">Reference proteome</keyword>
<dbReference type="EMBL" id="CAUYUE010000015">
    <property type="protein sequence ID" value="CAK0786634.1"/>
    <property type="molecule type" value="Genomic_DNA"/>
</dbReference>
<feature type="compositionally biased region" description="Low complexity" evidence="1">
    <location>
        <begin position="280"/>
        <end position="294"/>
    </location>
</feature>
<name>A0AAV1IL19_9CHLO</name>
<dbReference type="Pfam" id="PF08711">
    <property type="entry name" value="Med26"/>
    <property type="match status" value="1"/>
</dbReference>
<dbReference type="InterPro" id="IPR017923">
    <property type="entry name" value="TFIIS_N"/>
</dbReference>
<feature type="compositionally biased region" description="Low complexity" evidence="1">
    <location>
        <begin position="547"/>
        <end position="562"/>
    </location>
</feature>
<feature type="compositionally biased region" description="Low complexity" evidence="1">
    <location>
        <begin position="343"/>
        <end position="357"/>
    </location>
</feature>
<reference evidence="3 4" key="1">
    <citation type="submission" date="2023-10" db="EMBL/GenBank/DDBJ databases">
        <authorList>
            <person name="Maclean D."/>
            <person name="Macfadyen A."/>
        </authorList>
    </citation>
    <scope>NUCLEOTIDE SEQUENCE [LARGE SCALE GENOMIC DNA]</scope>
</reference>
<dbReference type="InterPro" id="IPR035441">
    <property type="entry name" value="TFIIS/LEDGF_dom_sf"/>
</dbReference>
<feature type="region of interest" description="Disordered" evidence="1">
    <location>
        <begin position="941"/>
        <end position="998"/>
    </location>
</feature>
<proteinExistence type="predicted"/>
<feature type="compositionally biased region" description="Basic and acidic residues" evidence="1">
    <location>
        <begin position="764"/>
        <end position="783"/>
    </location>
</feature>
<evidence type="ECO:0000259" key="2">
    <source>
        <dbReference type="Pfam" id="PF08711"/>
    </source>
</evidence>
<organism evidence="3 4">
    <name type="scientific">Coccomyxa viridis</name>
    <dbReference type="NCBI Taxonomy" id="1274662"/>
    <lineage>
        <taxon>Eukaryota</taxon>
        <taxon>Viridiplantae</taxon>
        <taxon>Chlorophyta</taxon>
        <taxon>core chlorophytes</taxon>
        <taxon>Trebouxiophyceae</taxon>
        <taxon>Trebouxiophyceae incertae sedis</taxon>
        <taxon>Coccomyxaceae</taxon>
        <taxon>Coccomyxa</taxon>
    </lineage>
</organism>
<feature type="domain" description="TFIIS N-terminal" evidence="2">
    <location>
        <begin position="478"/>
        <end position="532"/>
    </location>
</feature>
<feature type="region of interest" description="Disordered" evidence="1">
    <location>
        <begin position="812"/>
        <end position="832"/>
    </location>
</feature>
<evidence type="ECO:0000313" key="3">
    <source>
        <dbReference type="EMBL" id="CAK0786634.1"/>
    </source>
</evidence>
<feature type="compositionally biased region" description="Low complexity" evidence="1">
    <location>
        <begin position="410"/>
        <end position="433"/>
    </location>
</feature>
<feature type="compositionally biased region" description="Pro residues" evidence="1">
    <location>
        <begin position="947"/>
        <end position="959"/>
    </location>
</feature>
<feature type="region of interest" description="Disordered" evidence="1">
    <location>
        <begin position="539"/>
        <end position="588"/>
    </location>
</feature>
<feature type="region of interest" description="Disordered" evidence="1">
    <location>
        <begin position="1"/>
        <end position="459"/>
    </location>
</feature>
<protein>
    <recommendedName>
        <fullName evidence="2">TFIIS N-terminal domain-containing protein</fullName>
    </recommendedName>
</protein>
<dbReference type="Gene3D" id="1.20.930.10">
    <property type="entry name" value="Conserved domain common to transcription factors TFIIS, elongin A, CRSP70"/>
    <property type="match status" value="1"/>
</dbReference>
<accession>A0AAV1IL19</accession>
<dbReference type="AlphaFoldDB" id="A0AAV1IL19"/>
<feature type="compositionally biased region" description="Basic residues" evidence="1">
    <location>
        <begin position="81"/>
        <end position="106"/>
    </location>
</feature>
<evidence type="ECO:0000313" key="4">
    <source>
        <dbReference type="Proteomes" id="UP001314263"/>
    </source>
</evidence>
<dbReference type="SUPFAM" id="SSF47676">
    <property type="entry name" value="Conserved domain common to transcription factors TFIIS, elongin A, CRSP70"/>
    <property type="match status" value="1"/>
</dbReference>
<evidence type="ECO:0000256" key="1">
    <source>
        <dbReference type="SAM" id="MobiDB-lite"/>
    </source>
</evidence>
<feature type="compositionally biased region" description="Low complexity" evidence="1">
    <location>
        <begin position="9"/>
        <end position="34"/>
    </location>
</feature>
<feature type="compositionally biased region" description="Polar residues" evidence="1">
    <location>
        <begin position="1047"/>
        <end position="1058"/>
    </location>
</feature>
<feature type="compositionally biased region" description="Basic residues" evidence="1">
    <location>
        <begin position="130"/>
        <end position="142"/>
    </location>
</feature>
<feature type="compositionally biased region" description="Acidic residues" evidence="1">
    <location>
        <begin position="112"/>
        <end position="122"/>
    </location>
</feature>
<comment type="caution">
    <text evidence="3">The sequence shown here is derived from an EMBL/GenBank/DDBJ whole genome shotgun (WGS) entry which is preliminary data.</text>
</comment>
<feature type="region of interest" description="Disordered" evidence="1">
    <location>
        <begin position="727"/>
        <end position="794"/>
    </location>
</feature>